<dbReference type="OrthoDB" id="286204at2"/>
<gene>
    <name evidence="2" type="ORF">TsocGM_10030</name>
</gene>
<evidence type="ECO:0000259" key="1">
    <source>
        <dbReference type="Pfam" id="PF03551"/>
    </source>
</evidence>
<dbReference type="Pfam" id="PF03551">
    <property type="entry name" value="PadR"/>
    <property type="match status" value="1"/>
</dbReference>
<reference evidence="2 3" key="2">
    <citation type="submission" date="2019-01" db="EMBL/GenBank/DDBJ databases">
        <title>Tautonia sociabilis, a novel thermotolerant planctomycete of Isosphaeraceae family, isolated from a 4000 m deep subterranean habitat.</title>
        <authorList>
            <person name="Kovaleva O.L."/>
            <person name="Elcheninov A.G."/>
            <person name="Van Heerden E."/>
            <person name="Toshchakov S.V."/>
            <person name="Novikov A."/>
            <person name="Bonch-Osmolovskaya E.A."/>
            <person name="Kublanov I.V."/>
        </authorList>
    </citation>
    <scope>NUCLEOTIDE SEQUENCE [LARGE SCALE GENOMIC DNA]</scope>
    <source>
        <strain evidence="2 3">GM2012</strain>
    </source>
</reference>
<dbReference type="InterPro" id="IPR036388">
    <property type="entry name" value="WH-like_DNA-bd_sf"/>
</dbReference>
<organism evidence="2 3">
    <name type="scientific">Tautonia sociabilis</name>
    <dbReference type="NCBI Taxonomy" id="2080755"/>
    <lineage>
        <taxon>Bacteria</taxon>
        <taxon>Pseudomonadati</taxon>
        <taxon>Planctomycetota</taxon>
        <taxon>Planctomycetia</taxon>
        <taxon>Isosphaerales</taxon>
        <taxon>Isosphaeraceae</taxon>
        <taxon>Tautonia</taxon>
    </lineage>
</organism>
<dbReference type="PANTHER" id="PTHR33169:SF14">
    <property type="entry name" value="TRANSCRIPTIONAL REGULATOR RV3488"/>
    <property type="match status" value="1"/>
</dbReference>
<evidence type="ECO:0000313" key="3">
    <source>
        <dbReference type="Proteomes" id="UP000280296"/>
    </source>
</evidence>
<dbReference type="InterPro" id="IPR036390">
    <property type="entry name" value="WH_DNA-bd_sf"/>
</dbReference>
<name>A0A432MKH4_9BACT</name>
<dbReference type="InterPro" id="IPR052509">
    <property type="entry name" value="Metal_resp_DNA-bind_regulator"/>
</dbReference>
<protein>
    <submittedName>
        <fullName evidence="2">PadR family transcriptional regulator</fullName>
    </submittedName>
</protein>
<comment type="caution">
    <text evidence="2">The sequence shown here is derived from an EMBL/GenBank/DDBJ whole genome shotgun (WGS) entry which is preliminary data.</text>
</comment>
<dbReference type="Gene3D" id="1.10.10.10">
    <property type="entry name" value="Winged helix-like DNA-binding domain superfamily/Winged helix DNA-binding domain"/>
    <property type="match status" value="1"/>
</dbReference>
<evidence type="ECO:0000313" key="2">
    <source>
        <dbReference type="EMBL" id="RUL87911.1"/>
    </source>
</evidence>
<accession>A0A432MKH4</accession>
<dbReference type="InterPro" id="IPR005149">
    <property type="entry name" value="Tscrpt_reg_PadR_N"/>
</dbReference>
<sequence>MLTRMFFGGFVRMHVLYHAAQTPIFGAEMIEELRRHDYDIGPGTLYPMLHQLHQAGLLSCSSDVVRGKRRKYYRATPEGIAALDEAERKLRELVAEVLHDRVPEEGPYGRRGGE</sequence>
<dbReference type="Proteomes" id="UP000280296">
    <property type="component" value="Unassembled WGS sequence"/>
</dbReference>
<reference evidence="2 3" key="1">
    <citation type="submission" date="2018-12" db="EMBL/GenBank/DDBJ databases">
        <authorList>
            <person name="Toschakov S.V."/>
        </authorList>
    </citation>
    <scope>NUCLEOTIDE SEQUENCE [LARGE SCALE GENOMIC DNA]</scope>
    <source>
        <strain evidence="2 3">GM2012</strain>
    </source>
</reference>
<proteinExistence type="predicted"/>
<dbReference type="EMBL" id="RYZH01000016">
    <property type="protein sequence ID" value="RUL87911.1"/>
    <property type="molecule type" value="Genomic_DNA"/>
</dbReference>
<dbReference type="AlphaFoldDB" id="A0A432MKH4"/>
<dbReference type="SUPFAM" id="SSF46785">
    <property type="entry name" value="Winged helix' DNA-binding domain"/>
    <property type="match status" value="1"/>
</dbReference>
<dbReference type="PANTHER" id="PTHR33169">
    <property type="entry name" value="PADR-FAMILY TRANSCRIPTIONAL REGULATOR"/>
    <property type="match status" value="1"/>
</dbReference>
<keyword evidence="3" id="KW-1185">Reference proteome</keyword>
<feature type="domain" description="Transcription regulator PadR N-terminal" evidence="1">
    <location>
        <begin position="15"/>
        <end position="84"/>
    </location>
</feature>